<evidence type="ECO:0000313" key="2">
    <source>
        <dbReference type="EMBL" id="AUX46758.1"/>
    </source>
</evidence>
<dbReference type="RefSeq" id="WP_234022903.1">
    <property type="nucleotide sequence ID" value="NZ_CP012673.1"/>
</dbReference>
<dbReference type="PANTHER" id="PTHR42815">
    <property type="entry name" value="FAD-BINDING, PUTATIVE (AFU_ORTHOLOGUE AFUA_6G07600)-RELATED"/>
    <property type="match status" value="1"/>
</dbReference>
<proteinExistence type="predicted"/>
<accession>A0A2L0F583</accession>
<reference evidence="2 3" key="1">
    <citation type="submission" date="2015-09" db="EMBL/GenBank/DDBJ databases">
        <title>Sorangium comparison.</title>
        <authorList>
            <person name="Zaburannyi N."/>
            <person name="Bunk B."/>
            <person name="Overmann J."/>
            <person name="Mueller R."/>
        </authorList>
    </citation>
    <scope>NUCLEOTIDE SEQUENCE [LARGE SCALE GENOMIC DNA]</scope>
    <source>
        <strain evidence="2 3">So ce26</strain>
    </source>
</reference>
<organism evidence="2 3">
    <name type="scientific">Sorangium cellulosum</name>
    <name type="common">Polyangium cellulosum</name>
    <dbReference type="NCBI Taxonomy" id="56"/>
    <lineage>
        <taxon>Bacteria</taxon>
        <taxon>Pseudomonadati</taxon>
        <taxon>Myxococcota</taxon>
        <taxon>Polyangia</taxon>
        <taxon>Polyangiales</taxon>
        <taxon>Polyangiaceae</taxon>
        <taxon>Sorangium</taxon>
    </lineage>
</organism>
<dbReference type="EMBL" id="CP012673">
    <property type="protein sequence ID" value="AUX46758.1"/>
    <property type="molecule type" value="Genomic_DNA"/>
</dbReference>
<dbReference type="SUPFAM" id="SSF50475">
    <property type="entry name" value="FMN-binding split barrel"/>
    <property type="match status" value="1"/>
</dbReference>
<evidence type="ECO:0000256" key="1">
    <source>
        <dbReference type="SAM" id="MobiDB-lite"/>
    </source>
</evidence>
<protein>
    <submittedName>
        <fullName evidence="2">Pyridoxamine 5'-phosphate oxidase</fullName>
    </submittedName>
</protein>
<feature type="region of interest" description="Disordered" evidence="1">
    <location>
        <begin position="1"/>
        <end position="24"/>
    </location>
</feature>
<evidence type="ECO:0000313" key="3">
    <source>
        <dbReference type="Proteomes" id="UP000238348"/>
    </source>
</evidence>
<dbReference type="AlphaFoldDB" id="A0A2L0F583"/>
<dbReference type="Proteomes" id="UP000238348">
    <property type="component" value="Chromosome"/>
</dbReference>
<name>A0A2L0F583_SORCE</name>
<dbReference type="Gene3D" id="2.30.110.10">
    <property type="entry name" value="Electron Transport, Fmn-binding Protein, Chain A"/>
    <property type="match status" value="1"/>
</dbReference>
<dbReference type="PANTHER" id="PTHR42815:SF2">
    <property type="entry name" value="FAD-BINDING, PUTATIVE (AFU_ORTHOLOGUE AFUA_6G07600)-RELATED"/>
    <property type="match status" value="1"/>
</dbReference>
<dbReference type="InterPro" id="IPR012349">
    <property type="entry name" value="Split_barrel_FMN-bd"/>
</dbReference>
<sequence length="348" mass="36729">MSHELTPRSPAAPLPGWPGERSPYHAGEMAVQERVGARERAERAGRRIIRDFMPDQHRELFAKLPFLLAGTLDAQRRPWASILVGRPGFISSPEPRTLRVGARPGAGDPAGASLATGAPVGLLGIQLETRRRNRMNGTIVEAGEGGFVVRVGQSFGNCAQYIQAREPVFVRDPAAAAATSRAALAEGPVLSAAAAALVGRADTFFIATAAPAARGGDAVEGADVSHRGGKPGFVRVAEEGGRTVLTSPDFPGNSAFNTFGNLALDRRAGVLFIDFASGDLLSLTGEAEVVWDGPELAAFAGAARLLRFHVTEGVRLEDALPLRWSAPEAAREVAATGSWEEVAREMSR</sequence>
<gene>
    <name evidence="2" type="primary">pdxH</name>
    <name evidence="2" type="ORF">SOCE26_082670</name>
</gene>